<dbReference type="Gramene" id="TraesLDM4B03G02291240.1">
    <property type="protein sequence ID" value="TraesLDM4B03G02291240.1"/>
    <property type="gene ID" value="TraesLDM4B03G02291240"/>
</dbReference>
<dbReference type="Proteomes" id="UP000019116">
    <property type="component" value="Chromosome Un"/>
</dbReference>
<feature type="chain" id="PRO_5043181737" evidence="1">
    <location>
        <begin position="29"/>
        <end position="92"/>
    </location>
</feature>
<proteinExistence type="predicted"/>
<dbReference type="Gramene" id="TraesROB_scaffold_000182_01G000100.1">
    <property type="protein sequence ID" value="TraesROB_scaffold_000182_01G000100.1"/>
    <property type="gene ID" value="TraesROB_scaffold_000182_01G000100"/>
</dbReference>
<reference evidence="2" key="1">
    <citation type="submission" date="2018-08" db="EMBL/GenBank/DDBJ databases">
        <authorList>
            <person name="Rossello M."/>
        </authorList>
    </citation>
    <scope>NUCLEOTIDE SEQUENCE [LARGE SCALE GENOMIC DNA]</scope>
    <source>
        <strain evidence="2">cv. Chinese Spring</strain>
    </source>
</reference>
<dbReference type="Gramene" id="TraesWEE_scaffold_000285_01G000200.1">
    <property type="protein sequence ID" value="TraesWEE_scaffold_000285_01G000200.1"/>
    <property type="gene ID" value="TraesWEE_scaffold_000285_01G000200"/>
</dbReference>
<accession>A0A3B6UBZ6</accession>
<name>A0A3B6UBZ6_WHEAT</name>
<dbReference type="Gramene" id="TraesCSU03G0185200.1">
    <property type="protein sequence ID" value="TraesCSU03G0185200.1.CDS"/>
    <property type="gene ID" value="TraesCSU03G0185200"/>
</dbReference>
<dbReference type="Gramene" id="TraesSTA4B03G02283970.1">
    <property type="protein sequence ID" value="TraesSTA4B03G02283970.1"/>
    <property type="gene ID" value="TraesSTA4B03G02283970"/>
</dbReference>
<dbReference type="Gramene" id="TraesCAD_scaffold_000874_01G000200.1">
    <property type="protein sequence ID" value="TraesCAD_scaffold_000874_01G000200.1"/>
    <property type="gene ID" value="TraesCAD_scaffold_000874_01G000200"/>
</dbReference>
<evidence type="ECO:0000313" key="2">
    <source>
        <dbReference type="EnsemblPlants" id="TraesCSU02G161100.1"/>
    </source>
</evidence>
<organism evidence="2">
    <name type="scientific">Triticum aestivum</name>
    <name type="common">Wheat</name>
    <dbReference type="NCBI Taxonomy" id="4565"/>
    <lineage>
        <taxon>Eukaryota</taxon>
        <taxon>Viridiplantae</taxon>
        <taxon>Streptophyta</taxon>
        <taxon>Embryophyta</taxon>
        <taxon>Tracheophyta</taxon>
        <taxon>Spermatophyta</taxon>
        <taxon>Magnoliopsida</taxon>
        <taxon>Liliopsida</taxon>
        <taxon>Poales</taxon>
        <taxon>Poaceae</taxon>
        <taxon>BOP clade</taxon>
        <taxon>Pooideae</taxon>
        <taxon>Triticodae</taxon>
        <taxon>Triticeae</taxon>
        <taxon>Triticinae</taxon>
        <taxon>Triticum</taxon>
    </lineage>
</organism>
<dbReference type="Gramene" id="TraesCSU02G161100.1">
    <property type="protein sequence ID" value="TraesCSU02G161100.1"/>
    <property type="gene ID" value="TraesCSU02G161100"/>
</dbReference>
<dbReference type="Gramene" id="TraesCLE_scaffold_000601_01G000200.1">
    <property type="protein sequence ID" value="TraesCLE_scaffold_000601_01G000200.1"/>
    <property type="gene ID" value="TraesCLE_scaffold_000601_01G000200"/>
</dbReference>
<sequence>MAILRRSRNALCLVALVIMATCTVLSSANGPPGTINCMPPTGSCDPAHCTKFCAPNYHGHCAVGGIGAPSCCCYNPTSASVGVAHPAAPSHA</sequence>
<keyword evidence="3" id="KW-1185">Reference proteome</keyword>
<evidence type="ECO:0000313" key="3">
    <source>
        <dbReference type="Proteomes" id="UP000019116"/>
    </source>
</evidence>
<dbReference type="EnsemblPlants" id="TraesCSU02G161100.1">
    <property type="protein sequence ID" value="TraesCSU02G161100.1"/>
    <property type="gene ID" value="TraesCSU02G161100"/>
</dbReference>
<dbReference type="AlphaFoldDB" id="A0A3B6UBZ6"/>
<keyword evidence="1" id="KW-0732">Signal</keyword>
<evidence type="ECO:0000256" key="1">
    <source>
        <dbReference type="SAM" id="SignalP"/>
    </source>
</evidence>
<feature type="signal peptide" evidence="1">
    <location>
        <begin position="1"/>
        <end position="28"/>
    </location>
</feature>
<reference evidence="2" key="2">
    <citation type="submission" date="2018-10" db="UniProtKB">
        <authorList>
            <consortium name="EnsemblPlants"/>
        </authorList>
    </citation>
    <scope>IDENTIFICATION</scope>
</reference>
<protein>
    <submittedName>
        <fullName evidence="2">Uncharacterized protein</fullName>
    </submittedName>
</protein>